<gene>
    <name evidence="1" type="ORF">GCM10022215_06020</name>
</gene>
<protein>
    <submittedName>
        <fullName evidence="1">Uncharacterized protein</fullName>
    </submittedName>
</protein>
<reference evidence="2" key="1">
    <citation type="journal article" date="2019" name="Int. J. Syst. Evol. Microbiol.">
        <title>The Global Catalogue of Microorganisms (GCM) 10K type strain sequencing project: providing services to taxonomists for standard genome sequencing and annotation.</title>
        <authorList>
            <consortium name="The Broad Institute Genomics Platform"/>
            <consortium name="The Broad Institute Genome Sequencing Center for Infectious Disease"/>
            <person name="Wu L."/>
            <person name="Ma J."/>
        </authorList>
    </citation>
    <scope>NUCLEOTIDE SEQUENCE [LARGE SCALE GENOMIC DNA]</scope>
    <source>
        <strain evidence="2">JCM 16703</strain>
    </source>
</reference>
<proteinExistence type="predicted"/>
<dbReference type="EMBL" id="BAAAZH010000005">
    <property type="protein sequence ID" value="GAA4110699.1"/>
    <property type="molecule type" value="Genomic_DNA"/>
</dbReference>
<name>A0ABP7XC10_9ACTN</name>
<dbReference type="Proteomes" id="UP001501495">
    <property type="component" value="Unassembled WGS sequence"/>
</dbReference>
<keyword evidence="2" id="KW-1185">Reference proteome</keyword>
<accession>A0ABP7XC10</accession>
<evidence type="ECO:0000313" key="2">
    <source>
        <dbReference type="Proteomes" id="UP001501495"/>
    </source>
</evidence>
<organism evidence="1 2">
    <name type="scientific">Nocardioides fonticola</name>
    <dbReference type="NCBI Taxonomy" id="450363"/>
    <lineage>
        <taxon>Bacteria</taxon>
        <taxon>Bacillati</taxon>
        <taxon>Actinomycetota</taxon>
        <taxon>Actinomycetes</taxon>
        <taxon>Propionibacteriales</taxon>
        <taxon>Nocardioidaceae</taxon>
        <taxon>Nocardioides</taxon>
    </lineage>
</organism>
<evidence type="ECO:0000313" key="1">
    <source>
        <dbReference type="EMBL" id="GAA4110699.1"/>
    </source>
</evidence>
<comment type="caution">
    <text evidence="1">The sequence shown here is derived from an EMBL/GenBank/DDBJ whole genome shotgun (WGS) entry which is preliminary data.</text>
</comment>
<sequence>MHCPDQGRNALVRTAARSYGPAMTIRWLTLVPLLCVSLASCGSDDEGAGAADAEATSASEAGPACTTALTATYPDGTSVELNTTTAAVELGDGTGYTLYATDYDLSTTDIGTATVRPGAGQHLASVFIAPVSQDGATAIESGANVPAGQPTGDLSLGVILYSGEDDFGVASAPAGSVTFDEIGESGMCASIDYTDDEKSLQGTFAAEIFDSPF</sequence>